<evidence type="ECO:0000313" key="3">
    <source>
        <dbReference type="Proteomes" id="UP000694308"/>
    </source>
</evidence>
<dbReference type="RefSeq" id="WP_218321940.1">
    <property type="nucleotide sequence ID" value="NZ_JAEEGC010000100.1"/>
</dbReference>
<keyword evidence="3" id="KW-1185">Reference proteome</keyword>
<keyword evidence="1" id="KW-1133">Transmembrane helix</keyword>
<dbReference type="AlphaFoldDB" id="A0A949WSA8"/>
<sequence>MYTILLSLIILGIFIVCGSIILGRYILDSNKSNEIGTYQMIKIDEKSIVILDTRTGQYWRKPIVENSSVKTISNETDNYR</sequence>
<comment type="caution">
    <text evidence="2">The sequence shown here is derived from an EMBL/GenBank/DDBJ whole genome shotgun (WGS) entry which is preliminary data.</text>
</comment>
<keyword evidence="1" id="KW-0812">Transmembrane</keyword>
<evidence type="ECO:0000256" key="1">
    <source>
        <dbReference type="SAM" id="Phobius"/>
    </source>
</evidence>
<name>A0A949WSA8_9CLOT</name>
<dbReference type="Proteomes" id="UP000694308">
    <property type="component" value="Unassembled WGS sequence"/>
</dbReference>
<dbReference type="EMBL" id="JAEEGC010000100">
    <property type="protein sequence ID" value="MBV7274881.1"/>
    <property type="molecule type" value="Genomic_DNA"/>
</dbReference>
<accession>A0A949WSA8</accession>
<organism evidence="2 3">
    <name type="scientific">Clostridium thailandense</name>
    <dbReference type="NCBI Taxonomy" id="2794346"/>
    <lineage>
        <taxon>Bacteria</taxon>
        <taxon>Bacillati</taxon>
        <taxon>Bacillota</taxon>
        <taxon>Clostridia</taxon>
        <taxon>Eubacteriales</taxon>
        <taxon>Clostridiaceae</taxon>
        <taxon>Clostridium</taxon>
    </lineage>
</organism>
<reference evidence="2" key="1">
    <citation type="submission" date="2020-12" db="EMBL/GenBank/DDBJ databases">
        <title>Clostridium thailandense sp. nov., a novel acetogenic bacterium isolated from peat land soil in Thailand.</title>
        <authorList>
            <person name="Chaikitkaew S."/>
            <person name="Birkeland N.K."/>
        </authorList>
    </citation>
    <scope>NUCLEOTIDE SEQUENCE</scope>
    <source>
        <strain evidence="2">PL3</strain>
    </source>
</reference>
<feature type="transmembrane region" description="Helical" evidence="1">
    <location>
        <begin position="6"/>
        <end position="27"/>
    </location>
</feature>
<protein>
    <submittedName>
        <fullName evidence="2">Uncharacterized protein</fullName>
    </submittedName>
</protein>
<proteinExistence type="predicted"/>
<evidence type="ECO:0000313" key="2">
    <source>
        <dbReference type="EMBL" id="MBV7274881.1"/>
    </source>
</evidence>
<gene>
    <name evidence="2" type="ORF">I6U48_18450</name>
</gene>
<keyword evidence="1" id="KW-0472">Membrane</keyword>